<dbReference type="EMBL" id="KZ819322">
    <property type="protein sequence ID" value="PWN22973.1"/>
    <property type="molecule type" value="Genomic_DNA"/>
</dbReference>
<proteinExistence type="predicted"/>
<evidence type="ECO:0000256" key="1">
    <source>
        <dbReference type="SAM" id="MobiDB-lite"/>
    </source>
</evidence>
<dbReference type="GO" id="GO:0000228">
    <property type="term" value="C:nuclear chromosome"/>
    <property type="evidence" value="ECO:0007669"/>
    <property type="project" value="InterPro"/>
</dbReference>
<dbReference type="Pfam" id="PF04855">
    <property type="entry name" value="SNF5"/>
    <property type="match status" value="1"/>
</dbReference>
<feature type="region of interest" description="Disordered" evidence="1">
    <location>
        <begin position="689"/>
        <end position="722"/>
    </location>
</feature>
<dbReference type="AlphaFoldDB" id="A0A316UGD1"/>
<gene>
    <name evidence="2" type="ORF">BCV69DRAFT_292353</name>
</gene>
<dbReference type="OrthoDB" id="9834376at2759"/>
<feature type="region of interest" description="Disordered" evidence="1">
    <location>
        <begin position="562"/>
        <end position="610"/>
    </location>
</feature>
<evidence type="ECO:0000313" key="3">
    <source>
        <dbReference type="Proteomes" id="UP000245942"/>
    </source>
</evidence>
<evidence type="ECO:0000313" key="2">
    <source>
        <dbReference type="EMBL" id="PWN22973.1"/>
    </source>
</evidence>
<dbReference type="RefSeq" id="XP_025350133.1">
    <property type="nucleotide sequence ID" value="XM_025493789.1"/>
</dbReference>
<protein>
    <recommendedName>
        <fullName evidence="4">SNF5-domain-containing protein</fullName>
    </recommendedName>
</protein>
<organism evidence="2 3">
    <name type="scientific">Pseudomicrostroma glucosiphilum</name>
    <dbReference type="NCBI Taxonomy" id="1684307"/>
    <lineage>
        <taxon>Eukaryota</taxon>
        <taxon>Fungi</taxon>
        <taxon>Dikarya</taxon>
        <taxon>Basidiomycota</taxon>
        <taxon>Ustilaginomycotina</taxon>
        <taxon>Exobasidiomycetes</taxon>
        <taxon>Microstromatales</taxon>
        <taxon>Microstromatales incertae sedis</taxon>
        <taxon>Pseudomicrostroma</taxon>
    </lineage>
</organism>
<feature type="region of interest" description="Disordered" evidence="1">
    <location>
        <begin position="64"/>
        <end position="123"/>
    </location>
</feature>
<reference evidence="2 3" key="1">
    <citation type="journal article" date="2018" name="Mol. Biol. Evol.">
        <title>Broad Genomic Sampling Reveals a Smut Pathogenic Ancestry of the Fungal Clade Ustilaginomycotina.</title>
        <authorList>
            <person name="Kijpornyongpan T."/>
            <person name="Mondo S.J."/>
            <person name="Barry K."/>
            <person name="Sandor L."/>
            <person name="Lee J."/>
            <person name="Lipzen A."/>
            <person name="Pangilinan J."/>
            <person name="LaButti K."/>
            <person name="Hainaut M."/>
            <person name="Henrissat B."/>
            <person name="Grigoriev I.V."/>
            <person name="Spatafora J.W."/>
            <person name="Aime M.C."/>
        </authorList>
    </citation>
    <scope>NUCLEOTIDE SEQUENCE [LARGE SCALE GENOMIC DNA]</scope>
    <source>
        <strain evidence="2 3">MCA 4718</strain>
    </source>
</reference>
<keyword evidence="3" id="KW-1185">Reference proteome</keyword>
<dbReference type="GO" id="GO:0006338">
    <property type="term" value="P:chromatin remodeling"/>
    <property type="evidence" value="ECO:0007669"/>
    <property type="project" value="InterPro"/>
</dbReference>
<feature type="region of interest" description="Disordered" evidence="1">
    <location>
        <begin position="381"/>
        <end position="405"/>
    </location>
</feature>
<dbReference type="InterPro" id="IPR006939">
    <property type="entry name" value="SNF5"/>
</dbReference>
<dbReference type="Proteomes" id="UP000245942">
    <property type="component" value="Unassembled WGS sequence"/>
</dbReference>
<dbReference type="STRING" id="1684307.A0A316UGD1"/>
<feature type="compositionally biased region" description="Basic and acidic residues" evidence="1">
    <location>
        <begin position="386"/>
        <end position="405"/>
    </location>
</feature>
<accession>A0A316UGD1</accession>
<evidence type="ECO:0008006" key="4">
    <source>
        <dbReference type="Google" id="ProtNLM"/>
    </source>
</evidence>
<dbReference type="GeneID" id="37015523"/>
<feature type="compositionally biased region" description="Low complexity" evidence="1">
    <location>
        <begin position="234"/>
        <end position="251"/>
    </location>
</feature>
<feature type="compositionally biased region" description="Acidic residues" evidence="1">
    <location>
        <begin position="214"/>
        <end position="227"/>
    </location>
</feature>
<feature type="region of interest" description="Disordered" evidence="1">
    <location>
        <begin position="213"/>
        <end position="275"/>
    </location>
</feature>
<name>A0A316UGD1_9BASI</name>
<sequence>MTESTALCLVRCCSQGALCPPARAFSDRNYDARPCPPSLLLAEHSYPHPGALLLLLIIQPQRQAKMDRPRRSQRVQVADTPADSPRDSQQPQEDGVAAQNDVVASTSVIRSGPRLKPYPLPESYARPAPTPAWPLSSSVAPHKPQTAIAPGQALHTTFPSRMRMGISSLMQPLPPPGDNSDPMFGRSVAAPVDYGFGSRRSGRATANQRRYIEEASDADDDSEDEDNGSGTPLRARASSPRRQAAGGSSRATPAQGPSEPPEIPGQRLGLPPPANKLSVKRAAKTPHIYFTELDNARAADHLERLIPIRIELETETHRIKDTFLWNTSERLVSVHQFVKVFLQDLDLPFEPYGPILEGQMKNQMEDWSQLAEVHLMPAPGGVWSCRDPDPAKGERGRGDIKDKRERRKDARMWNWGIEREFRRHMQSNGKKRKLDDMTQIEGQNGSWEDDLRVIIDYDVQILRHSLRDRLEWDLSSPLTPEAFAAQTCKDIGLSGEALPIIATALRESILNHRRAVLDEGLFGLGEAWGAADEAEMVARQEIEAMKAQKRLIADDAALTKSEHLATPLDHSAKDSRAAPKSPMPPPPLPVSRLSAPLPQADGRSGATSPIMDSLAEDASDATPPPSMEATVDPRYKLAQAVAEKQRFTERGPRPLTSVWRDWFESKQFGPLLEYISNEDMEKREMEALRATRRQRREAARFTGGGGGGRAESKSSRLHFRNR</sequence>